<name>A0A7H9BW99_PARPN</name>
<dbReference type="InterPro" id="IPR002559">
    <property type="entry name" value="Transposase_11"/>
</dbReference>
<dbReference type="PANTHER" id="PTHR46637:SF1">
    <property type="entry name" value="BLL5188 PROTEIN"/>
    <property type="match status" value="1"/>
</dbReference>
<proteinExistence type="predicted"/>
<dbReference type="InterPro" id="IPR025161">
    <property type="entry name" value="IS402-like_dom"/>
</dbReference>
<evidence type="ECO:0000259" key="1">
    <source>
        <dbReference type="Pfam" id="PF01609"/>
    </source>
</evidence>
<organism evidence="3 4">
    <name type="scientific">Paracoccus pantotrophus</name>
    <name type="common">Thiosphaera pantotropha</name>
    <dbReference type="NCBI Taxonomy" id="82367"/>
    <lineage>
        <taxon>Bacteria</taxon>
        <taxon>Pseudomonadati</taxon>
        <taxon>Pseudomonadota</taxon>
        <taxon>Alphaproteobacteria</taxon>
        <taxon>Rhodobacterales</taxon>
        <taxon>Paracoccaceae</taxon>
        <taxon>Paracoccus</taxon>
    </lineage>
</organism>
<protein>
    <submittedName>
        <fullName evidence="3">IS5 family transposase</fullName>
    </submittedName>
</protein>
<dbReference type="PANTHER" id="PTHR46637">
    <property type="entry name" value="TIS1421-TRANSPOSASE PROTEIN A"/>
    <property type="match status" value="1"/>
</dbReference>
<reference evidence="3 4" key="1">
    <citation type="submission" date="2020-07" db="EMBL/GenBank/DDBJ databases">
        <title>The complete genome of Paracoccus pantotrophus ACCC 10489.</title>
        <authorList>
            <person name="Si Y."/>
        </authorList>
    </citation>
    <scope>NUCLEOTIDE SEQUENCE [LARGE SCALE GENOMIC DNA]</scope>
    <source>
        <strain evidence="3 4">ACCC10489</strain>
    </source>
</reference>
<evidence type="ECO:0000313" key="3">
    <source>
        <dbReference type="EMBL" id="QLH15402.1"/>
    </source>
</evidence>
<feature type="domain" description="Transposase IS4-like" evidence="1">
    <location>
        <begin position="91"/>
        <end position="247"/>
    </location>
</feature>
<feature type="domain" description="Insertion element IS402-like" evidence="2">
    <location>
        <begin position="6"/>
        <end position="79"/>
    </location>
</feature>
<dbReference type="RefSeq" id="WP_114669615.1">
    <property type="nucleotide sequence ID" value="NZ_CP038203.1"/>
</dbReference>
<accession>A0A7H9BW99</accession>
<dbReference type="Pfam" id="PF01609">
    <property type="entry name" value="DDE_Tnp_1"/>
    <property type="match status" value="1"/>
</dbReference>
<sequence>MSRRTLTDEQWERIGPLLPGKAGDRGRSAADNRLFIDAILWLARGASPWRDLPPELGHWKSVYTRFRRWSRAGVWERLFRELSADPDFEYVLVDATISKVHADATFAKRGLEAHATGRSRGGLTTKIHAAVDAPGLPVRFAITPGHWADSPQARGLIRGLAGGGHVIADAGYDTEALRRFIAGDLRATAQIKRNRSRAGSRPPDRALSGERHLAECFFNRLKRFRRIALRCEKTVASLKAFVDLACAMAAIA</sequence>
<dbReference type="GO" id="GO:0004803">
    <property type="term" value="F:transposase activity"/>
    <property type="evidence" value="ECO:0007669"/>
    <property type="project" value="InterPro"/>
</dbReference>
<gene>
    <name evidence="3" type="ORF">HYQ43_14540</name>
</gene>
<evidence type="ECO:0000313" key="4">
    <source>
        <dbReference type="Proteomes" id="UP000509322"/>
    </source>
</evidence>
<dbReference type="AlphaFoldDB" id="A0A7H9BW99"/>
<dbReference type="GO" id="GO:0003677">
    <property type="term" value="F:DNA binding"/>
    <property type="evidence" value="ECO:0007669"/>
    <property type="project" value="InterPro"/>
</dbReference>
<dbReference type="Proteomes" id="UP000509322">
    <property type="component" value="Chromosome 2"/>
</dbReference>
<evidence type="ECO:0000259" key="2">
    <source>
        <dbReference type="Pfam" id="PF13340"/>
    </source>
</evidence>
<dbReference type="Pfam" id="PF13340">
    <property type="entry name" value="DUF4096"/>
    <property type="match status" value="1"/>
</dbReference>
<dbReference type="InterPro" id="IPR052909">
    <property type="entry name" value="Transposase_6_like"/>
</dbReference>
<dbReference type="GO" id="GO:0006313">
    <property type="term" value="P:DNA transposition"/>
    <property type="evidence" value="ECO:0007669"/>
    <property type="project" value="InterPro"/>
</dbReference>
<dbReference type="EMBL" id="CP058690">
    <property type="protein sequence ID" value="QLH15402.1"/>
    <property type="molecule type" value="Genomic_DNA"/>
</dbReference>
<dbReference type="NCBIfam" id="NF033580">
    <property type="entry name" value="transpos_IS5_3"/>
    <property type="match status" value="1"/>
</dbReference>